<gene>
    <name evidence="1" type="ORF">NQ318_008524</name>
</gene>
<proteinExistence type="predicted"/>
<accession>A0AAV8XCY7</accession>
<organism evidence="1 2">
    <name type="scientific">Aromia moschata</name>
    <dbReference type="NCBI Taxonomy" id="1265417"/>
    <lineage>
        <taxon>Eukaryota</taxon>
        <taxon>Metazoa</taxon>
        <taxon>Ecdysozoa</taxon>
        <taxon>Arthropoda</taxon>
        <taxon>Hexapoda</taxon>
        <taxon>Insecta</taxon>
        <taxon>Pterygota</taxon>
        <taxon>Neoptera</taxon>
        <taxon>Endopterygota</taxon>
        <taxon>Coleoptera</taxon>
        <taxon>Polyphaga</taxon>
        <taxon>Cucujiformia</taxon>
        <taxon>Chrysomeloidea</taxon>
        <taxon>Cerambycidae</taxon>
        <taxon>Cerambycinae</taxon>
        <taxon>Callichromatini</taxon>
        <taxon>Aromia</taxon>
    </lineage>
</organism>
<keyword evidence="2" id="KW-1185">Reference proteome</keyword>
<protein>
    <recommendedName>
        <fullName evidence="3">ZAD domain-containing protein</fullName>
    </recommendedName>
</protein>
<sequence length="105" mass="11917">MAVQKACKLCSKNSKDFQVIEEIIREKLDVLLLKMDFSLNEEYVICESCADSIYTFYKFKSICLYSRDDEVPFIKTMNGMDVAIVKVAYLKENSGASSISNCDDA</sequence>
<evidence type="ECO:0000313" key="1">
    <source>
        <dbReference type="EMBL" id="KAJ8936412.1"/>
    </source>
</evidence>
<comment type="caution">
    <text evidence="1">The sequence shown here is derived from an EMBL/GenBank/DDBJ whole genome shotgun (WGS) entry which is preliminary data.</text>
</comment>
<evidence type="ECO:0000313" key="2">
    <source>
        <dbReference type="Proteomes" id="UP001162162"/>
    </source>
</evidence>
<reference evidence="1" key="1">
    <citation type="journal article" date="2023" name="Insect Mol. Biol.">
        <title>Genome sequencing provides insights into the evolution of gene families encoding plant cell wall-degrading enzymes in longhorned beetles.</title>
        <authorList>
            <person name="Shin N.R."/>
            <person name="Okamura Y."/>
            <person name="Kirsch R."/>
            <person name="Pauchet Y."/>
        </authorList>
    </citation>
    <scope>NUCLEOTIDE SEQUENCE</scope>
    <source>
        <strain evidence="1">AMC_N1</strain>
    </source>
</reference>
<evidence type="ECO:0008006" key="3">
    <source>
        <dbReference type="Google" id="ProtNLM"/>
    </source>
</evidence>
<name>A0AAV8XCY7_9CUCU</name>
<dbReference type="Proteomes" id="UP001162162">
    <property type="component" value="Unassembled WGS sequence"/>
</dbReference>
<feature type="non-terminal residue" evidence="1">
    <location>
        <position position="105"/>
    </location>
</feature>
<dbReference type="AlphaFoldDB" id="A0AAV8XCY7"/>
<dbReference type="EMBL" id="JAPWTK010000745">
    <property type="protein sequence ID" value="KAJ8936412.1"/>
    <property type="molecule type" value="Genomic_DNA"/>
</dbReference>